<reference evidence="3 4" key="1">
    <citation type="journal article" date="2007" name="Proc. Natl. Acad. Sci. U.S.A.">
        <title>Genome dynamics in a natural archaeal population.</title>
        <authorList>
            <person name="Allen E.E."/>
            <person name="Tyson G.W."/>
            <person name="Whitaker R.J."/>
            <person name="Detter J.C."/>
            <person name="Richardson P.M."/>
            <person name="Banfield J.F."/>
        </authorList>
    </citation>
    <scope>NUCLEOTIDE SEQUENCE [LARGE SCALE GENOMIC DNA]</scope>
    <source>
        <strain evidence="4">fer1</strain>
    </source>
</reference>
<organism evidence="3 4">
    <name type="scientific">Ferroplasma acidarmanus Fer1</name>
    <dbReference type="NCBI Taxonomy" id="333146"/>
    <lineage>
        <taxon>Archaea</taxon>
        <taxon>Methanobacteriati</taxon>
        <taxon>Thermoplasmatota</taxon>
        <taxon>Thermoplasmata</taxon>
        <taxon>Thermoplasmatales</taxon>
        <taxon>Ferroplasmaceae</taxon>
        <taxon>Ferroplasma</taxon>
    </lineage>
</organism>
<protein>
    <submittedName>
        <fullName evidence="3">3-ketoacyl-(Acyl-carrier-protein) reductase</fullName>
    </submittedName>
</protein>
<keyword evidence="4" id="KW-1185">Reference proteome</keyword>
<dbReference type="EMBL" id="CP004145">
    <property type="protein sequence ID" value="AGO60179.1"/>
    <property type="molecule type" value="Genomic_DNA"/>
</dbReference>
<dbReference type="InterPro" id="IPR036291">
    <property type="entry name" value="NAD(P)-bd_dom_sf"/>
</dbReference>
<evidence type="ECO:0000256" key="2">
    <source>
        <dbReference type="ARBA" id="ARBA00023002"/>
    </source>
</evidence>
<accession>S0APQ4</accession>
<sequence>MVEMYDIKDKVCIVTGSGRGIGKAIAIKLAQAGGKIVVNVRTHEDEGMQTLEEVNKASSGILSMADVSTEEGRKKLFRDAIEKLGKPDILINNAGVGILEPFENIDEKHMQLMFNTNLYSPVWLSREFVSKYDNGVIINMASLAGISPFPGLSVYGMTKAALISMTKYLSLEAAGHHIRVNAVAPGVVKTRMGDSLLKIMNLDEKNFSKKFTLTGKLIDPDEVADTVLYLIRNESMTGQVITIDSGGEQMATDYFR</sequence>
<dbReference type="Pfam" id="PF13561">
    <property type="entry name" value="adh_short_C2"/>
    <property type="match status" value="1"/>
</dbReference>
<name>S0APQ4_FERAC</name>
<dbReference type="CDD" id="cd05233">
    <property type="entry name" value="SDR_c"/>
    <property type="match status" value="1"/>
</dbReference>
<dbReference type="PANTHER" id="PTHR43639">
    <property type="entry name" value="OXIDOREDUCTASE, SHORT-CHAIN DEHYDROGENASE/REDUCTASE FAMILY (AFU_ORTHOLOGUE AFUA_5G02870)"/>
    <property type="match status" value="1"/>
</dbReference>
<dbReference type="FunFam" id="3.40.50.720:FF:000084">
    <property type="entry name" value="Short-chain dehydrogenase reductase"/>
    <property type="match status" value="1"/>
</dbReference>
<proteinExistence type="inferred from homology"/>
<keyword evidence="2" id="KW-0560">Oxidoreductase</keyword>
<gene>
    <name evidence="3" type="ORF">FACI_IFERC00001G0199</name>
</gene>
<dbReference type="AlphaFoldDB" id="S0APQ4"/>
<dbReference type="Proteomes" id="UP000014660">
    <property type="component" value="Chromosome"/>
</dbReference>
<dbReference type="PRINTS" id="PR00081">
    <property type="entry name" value="GDHRDH"/>
</dbReference>
<dbReference type="KEGG" id="fac:FACI_IFERC01G0199"/>
<evidence type="ECO:0000256" key="1">
    <source>
        <dbReference type="ARBA" id="ARBA00006484"/>
    </source>
</evidence>
<dbReference type="GO" id="GO:0016491">
    <property type="term" value="F:oxidoreductase activity"/>
    <property type="evidence" value="ECO:0007669"/>
    <property type="project" value="UniProtKB-KW"/>
</dbReference>
<dbReference type="SUPFAM" id="SSF51735">
    <property type="entry name" value="NAD(P)-binding Rossmann-fold domains"/>
    <property type="match status" value="1"/>
</dbReference>
<evidence type="ECO:0000313" key="4">
    <source>
        <dbReference type="Proteomes" id="UP000014660"/>
    </source>
</evidence>
<dbReference type="PRINTS" id="PR00080">
    <property type="entry name" value="SDRFAMILY"/>
</dbReference>
<comment type="similarity">
    <text evidence="1">Belongs to the short-chain dehydrogenases/reductases (SDR) family.</text>
</comment>
<dbReference type="Gene3D" id="3.40.50.720">
    <property type="entry name" value="NAD(P)-binding Rossmann-like Domain"/>
    <property type="match status" value="1"/>
</dbReference>
<dbReference type="InterPro" id="IPR002347">
    <property type="entry name" value="SDR_fam"/>
</dbReference>
<evidence type="ECO:0000313" key="3">
    <source>
        <dbReference type="EMBL" id="AGO60179.1"/>
    </source>
</evidence>
<dbReference type="HOGENOM" id="CLU_010194_1_2_2"/>
<dbReference type="PANTHER" id="PTHR43639:SF1">
    <property type="entry name" value="SHORT-CHAIN DEHYDROGENASE_REDUCTASE FAMILY PROTEIN"/>
    <property type="match status" value="1"/>
</dbReference>